<dbReference type="WBParaSite" id="Gr19_v10_g3334.t1">
    <property type="protein sequence ID" value="Gr19_v10_g3334.t1"/>
    <property type="gene ID" value="Gr19_v10_g3334"/>
</dbReference>
<proteinExistence type="predicted"/>
<evidence type="ECO:0000313" key="2">
    <source>
        <dbReference type="Proteomes" id="UP000887572"/>
    </source>
</evidence>
<sequence>MEAGTNKHVQKTTAQFNVGIWHPEFDGKDNLNDSNFIQIFLSMDILWKRMPQQMFRKLGIRIFDEYGPKIKVEPHEERFDGRWQDESALKGIVKVEHEPHFGAVKVEGTIKIKHESADDLDQDNSKEAKHLSDRNNSTDQDARVTKELGGGRDIEQMAALPAVACASLTRTPLAAHLQRVRSAVQLVWERRGRRKGKE</sequence>
<reference evidence="3" key="1">
    <citation type="submission" date="2022-11" db="UniProtKB">
        <authorList>
            <consortium name="WormBaseParasite"/>
        </authorList>
    </citation>
    <scope>IDENTIFICATION</scope>
</reference>
<name>A0A914HRQ3_GLORO</name>
<evidence type="ECO:0000313" key="3">
    <source>
        <dbReference type="WBParaSite" id="Gr19_v10_g3334.t1"/>
    </source>
</evidence>
<feature type="compositionally biased region" description="Basic and acidic residues" evidence="1">
    <location>
        <begin position="115"/>
        <end position="133"/>
    </location>
</feature>
<protein>
    <submittedName>
        <fullName evidence="3">Uncharacterized protein</fullName>
    </submittedName>
</protein>
<evidence type="ECO:0000256" key="1">
    <source>
        <dbReference type="SAM" id="MobiDB-lite"/>
    </source>
</evidence>
<organism evidence="2 3">
    <name type="scientific">Globodera rostochiensis</name>
    <name type="common">Golden nematode worm</name>
    <name type="synonym">Heterodera rostochiensis</name>
    <dbReference type="NCBI Taxonomy" id="31243"/>
    <lineage>
        <taxon>Eukaryota</taxon>
        <taxon>Metazoa</taxon>
        <taxon>Ecdysozoa</taxon>
        <taxon>Nematoda</taxon>
        <taxon>Chromadorea</taxon>
        <taxon>Rhabditida</taxon>
        <taxon>Tylenchina</taxon>
        <taxon>Tylenchomorpha</taxon>
        <taxon>Tylenchoidea</taxon>
        <taxon>Heteroderidae</taxon>
        <taxon>Heteroderinae</taxon>
        <taxon>Globodera</taxon>
    </lineage>
</organism>
<keyword evidence="2" id="KW-1185">Reference proteome</keyword>
<feature type="region of interest" description="Disordered" evidence="1">
    <location>
        <begin position="115"/>
        <end position="141"/>
    </location>
</feature>
<dbReference type="Proteomes" id="UP000887572">
    <property type="component" value="Unplaced"/>
</dbReference>
<accession>A0A914HRQ3</accession>
<dbReference type="AlphaFoldDB" id="A0A914HRQ3"/>